<proteinExistence type="predicted"/>
<accession>G4T4K6</accession>
<dbReference type="Proteomes" id="UP000008315">
    <property type="component" value="Plasmid MEALZ_p"/>
</dbReference>
<name>G4T4K6_META2</name>
<organism evidence="1 2">
    <name type="scientific">Methylotuvimicrobium alcaliphilum (strain DSM 19304 / NCIMB 14124 / VKM B-2133 / 20Z)</name>
    <name type="common">Methylomicrobium alcaliphilum</name>
    <dbReference type="NCBI Taxonomy" id="1091494"/>
    <lineage>
        <taxon>Bacteria</taxon>
        <taxon>Pseudomonadati</taxon>
        <taxon>Pseudomonadota</taxon>
        <taxon>Gammaproteobacteria</taxon>
        <taxon>Methylococcales</taxon>
        <taxon>Methylococcaceae</taxon>
        <taxon>Methylotuvimicrobium</taxon>
    </lineage>
</organism>
<geneLocation type="plasmid" evidence="1 2">
    <name>MEALZ_p</name>
</geneLocation>
<sequence length="204" mass="23705">MLESLSTNKLCLSLEGWIIQSGERCDIEVNQVEDDTAIEFSTKSLKKVSVYEKKAIQLKQSNYQIIGEVVFRDKQVIVIDVGFFIFQNNTNINLKKGDWCTGEVCLGFDPFPIHQYINPDETIPNIYYDMKIDRILLDETPFIQEPLCAELGLTQSWVTRDRTREKFTEIVRTDAKRRHPFSEFIVECTLLKHSVFEPWTGSIE</sequence>
<protein>
    <submittedName>
        <fullName evidence="1">Uncharacterized protein</fullName>
    </submittedName>
</protein>
<dbReference type="RefSeq" id="WP_014133118.1">
    <property type="nucleotide sequence ID" value="NC_016108.1"/>
</dbReference>
<keyword evidence="2" id="KW-1185">Reference proteome</keyword>
<dbReference type="EMBL" id="FO082061">
    <property type="protein sequence ID" value="CCE25762.1"/>
    <property type="molecule type" value="Genomic_DNA"/>
</dbReference>
<reference evidence="1 2" key="1">
    <citation type="journal article" date="2012" name="J. Bacteriol.">
        <title>Genome sequence of the haloalkaliphilic methanotrophic bacterium Methylomicrobium alcaliphilum 20Z.</title>
        <authorList>
            <person name="Vuilleumier S."/>
            <person name="Khmelenina V.N."/>
            <person name="Bringel F."/>
            <person name="Reshetnikov A.S."/>
            <person name="Lajus A."/>
            <person name="Mangenot S."/>
            <person name="Rouy Z."/>
            <person name="Op den Camp H.J."/>
            <person name="Jetten M.S."/>
            <person name="Dispirito A.A."/>
            <person name="Dunfield P."/>
            <person name="Klotz M.G."/>
            <person name="Semrau J.D."/>
            <person name="Stein L.Y."/>
            <person name="Barbe V."/>
            <person name="Medigue C."/>
            <person name="Trotsenko Y.A."/>
            <person name="Kalyuzhnaya M.G."/>
        </authorList>
    </citation>
    <scope>NUCLEOTIDE SEQUENCE [LARGE SCALE GENOMIC DNA]</scope>
    <source>
        <strain evidence="2">DSM 19304 / NCIMB 14124 / VKM B-2133 / 20Z</strain>
    </source>
</reference>
<gene>
    <name evidence="1" type="ordered locus">MEALZ_p0057</name>
</gene>
<dbReference type="KEGG" id="mah:MEALZ_p0057"/>
<keyword evidence="1" id="KW-0614">Plasmid</keyword>
<dbReference type="AlphaFoldDB" id="G4T4K6"/>
<evidence type="ECO:0000313" key="2">
    <source>
        <dbReference type="Proteomes" id="UP000008315"/>
    </source>
</evidence>
<dbReference type="HOGENOM" id="CLU_1341964_0_0_6"/>
<evidence type="ECO:0000313" key="1">
    <source>
        <dbReference type="EMBL" id="CCE25762.1"/>
    </source>
</evidence>